<name>W6AST2_9CAUD</name>
<dbReference type="EMBL" id="KJ101592">
    <property type="protein sequence ID" value="AHI61016.1"/>
    <property type="molecule type" value="Genomic_DNA"/>
</dbReference>
<feature type="transmembrane region" description="Helical" evidence="1">
    <location>
        <begin position="6"/>
        <end position="26"/>
    </location>
</feature>
<evidence type="ECO:0000313" key="2">
    <source>
        <dbReference type="EMBL" id="AHI61016.1"/>
    </source>
</evidence>
<dbReference type="Proteomes" id="UP000019300">
    <property type="component" value="Segment"/>
</dbReference>
<evidence type="ECO:0000256" key="1">
    <source>
        <dbReference type="SAM" id="Phobius"/>
    </source>
</evidence>
<reference evidence="2 3" key="1">
    <citation type="submission" date="2014-01" db="EMBL/GenBank/DDBJ databases">
        <title>Characterization of a Potential Antibacterial Agent, phage PG7, for the Treatment of Enterobacter cloacae Infection in Mice.</title>
        <authorList>
            <person name="Wang S.W."/>
            <person name="Jin J."/>
            <person name="Chen S.J."/>
            <person name="Zhang G."/>
            <person name="Li Z.J."/>
            <person name="Li Y.H."/>
            <person name="Wang X.T."/>
            <person name="Wang J."/>
            <person name="Wang S.M."/>
            <person name="Wang Z.Q."/>
            <person name="Zhao G.Q."/>
        </authorList>
    </citation>
    <scope>NUCLEOTIDE SEQUENCE [LARGE SCALE GENOMIC DNA]</scope>
</reference>
<protein>
    <submittedName>
        <fullName evidence="2">Uncharacterized protein</fullName>
    </submittedName>
</protein>
<evidence type="ECO:0000313" key="3">
    <source>
        <dbReference type="Proteomes" id="UP000019300"/>
    </source>
</evidence>
<keyword evidence="1" id="KW-1133">Transmembrane helix</keyword>
<keyword evidence="1" id="KW-0812">Transmembrane</keyword>
<gene>
    <name evidence="2" type="ORF">PG7_113</name>
</gene>
<keyword evidence="1" id="KW-0472">Membrane</keyword>
<accession>W6AST2</accession>
<keyword evidence="3" id="KW-1185">Reference proteome</keyword>
<organism evidence="2 3">
    <name type="scientific">Enterobacter phage PG7</name>
    <dbReference type="NCBI Taxonomy" id="1455074"/>
    <lineage>
        <taxon>Viruses</taxon>
        <taxon>Duplodnaviria</taxon>
        <taxon>Heunggongvirae</taxon>
        <taxon>Uroviricota</taxon>
        <taxon>Caudoviricetes</taxon>
        <taxon>Pantevenvirales</taxon>
        <taxon>Straboviridae</taxon>
        <taxon>Tevenvirinae</taxon>
        <taxon>Karamvirus</taxon>
        <taxon>Karamvirus pg7</taxon>
    </lineage>
</organism>
<dbReference type="KEGG" id="vg:18502371"/>
<dbReference type="RefSeq" id="YP_009005377.1">
    <property type="nucleotide sequence ID" value="NC_023561.1"/>
</dbReference>
<dbReference type="GeneID" id="18502371"/>
<proteinExistence type="predicted"/>
<sequence length="30" mass="3667">MTIDVLFWLFAFPAAWVYHSSFTWILKDFN</sequence>